<dbReference type="EMBL" id="DTMF01000335">
    <property type="protein sequence ID" value="HGF35475.1"/>
    <property type="molecule type" value="Genomic_DNA"/>
</dbReference>
<feature type="signal peptide" evidence="1">
    <location>
        <begin position="1"/>
        <end position="23"/>
    </location>
</feature>
<name>A0A7C3V722_9BACT</name>
<dbReference type="SUPFAM" id="SSF55486">
    <property type="entry name" value="Metalloproteases ('zincins'), catalytic domain"/>
    <property type="match status" value="1"/>
</dbReference>
<dbReference type="AlphaFoldDB" id="A0A7C3V722"/>
<feature type="chain" id="PRO_5027722870" evidence="1">
    <location>
        <begin position="24"/>
        <end position="277"/>
    </location>
</feature>
<keyword evidence="1" id="KW-0732">Signal</keyword>
<comment type="caution">
    <text evidence="2">The sequence shown here is derived from an EMBL/GenBank/DDBJ whole genome shotgun (WGS) entry which is preliminary data.</text>
</comment>
<reference evidence="2" key="1">
    <citation type="journal article" date="2020" name="mSystems">
        <title>Genome- and Community-Level Interaction Insights into Carbon Utilization and Element Cycling Functions of Hydrothermarchaeota in Hydrothermal Sediment.</title>
        <authorList>
            <person name="Zhou Z."/>
            <person name="Liu Y."/>
            <person name="Xu W."/>
            <person name="Pan J."/>
            <person name="Luo Z.H."/>
            <person name="Li M."/>
        </authorList>
    </citation>
    <scope>NUCLEOTIDE SEQUENCE [LARGE SCALE GENOMIC DNA]</scope>
    <source>
        <strain evidence="2">SpSt-897</strain>
    </source>
</reference>
<protein>
    <submittedName>
        <fullName evidence="2">Uncharacterized protein</fullName>
    </submittedName>
</protein>
<proteinExistence type="predicted"/>
<gene>
    <name evidence="2" type="ORF">ENW96_14030</name>
</gene>
<accession>A0A7C3V722</accession>
<sequence length="277" mass="31591">MWKKIFSPSLLGLLFLAISVTGARSTPAEILSPAQEAALFSLADLGPLDLSPKRVIVEIYAYPHPEVAPFNTLFPQAWPLVQAFYAKMGVLLEMVPGKASPGSLAPTKRLRLEALSHKEWLERTFRAFQIAPPFRSRFQAVCQDKYAFAHLNLSTIHLDFKHYQKDILSLRTKEAGYNPQKLANLIIHELGHLLGLYHAHEFVNDRIPEMLPDGKTPDFMSHYLTQPGSLGFVDFQKRLIHSYLSGGKVFQQHSYVDFDPLRYLELLKRYNNFKEPN</sequence>
<evidence type="ECO:0000256" key="1">
    <source>
        <dbReference type="SAM" id="SignalP"/>
    </source>
</evidence>
<organism evidence="2">
    <name type="scientific">Desulfobacca acetoxidans</name>
    <dbReference type="NCBI Taxonomy" id="60893"/>
    <lineage>
        <taxon>Bacteria</taxon>
        <taxon>Pseudomonadati</taxon>
        <taxon>Thermodesulfobacteriota</taxon>
        <taxon>Desulfobaccia</taxon>
        <taxon>Desulfobaccales</taxon>
        <taxon>Desulfobaccaceae</taxon>
        <taxon>Desulfobacca</taxon>
    </lineage>
</organism>
<evidence type="ECO:0000313" key="2">
    <source>
        <dbReference type="EMBL" id="HGF35475.1"/>
    </source>
</evidence>